<dbReference type="AlphaFoldDB" id="A0A9P9IAA4"/>
<dbReference type="Pfam" id="PF12013">
    <property type="entry name" value="OrsD"/>
    <property type="match status" value="1"/>
</dbReference>
<evidence type="ECO:0008006" key="3">
    <source>
        <dbReference type="Google" id="ProtNLM"/>
    </source>
</evidence>
<organism evidence="1 2">
    <name type="scientific">Dactylonectria estremocensis</name>
    <dbReference type="NCBI Taxonomy" id="1079267"/>
    <lineage>
        <taxon>Eukaryota</taxon>
        <taxon>Fungi</taxon>
        <taxon>Dikarya</taxon>
        <taxon>Ascomycota</taxon>
        <taxon>Pezizomycotina</taxon>
        <taxon>Sordariomycetes</taxon>
        <taxon>Hypocreomycetidae</taxon>
        <taxon>Hypocreales</taxon>
        <taxon>Nectriaceae</taxon>
        <taxon>Dactylonectria</taxon>
    </lineage>
</organism>
<sequence length="136" mass="15605">IDRVLHVLEEHRILICLLCKFAIGPGKSTVNHFRKLHQFKGAKLEQIVSFCGYKSIQDPTTVQLPANQSKPIPELPTLRGYSCRKCEYLTINRKIIICHCSQLKHGAQQAGEKGWNEVTVQTFTTGRRARYWIVEE</sequence>
<reference evidence="1" key="1">
    <citation type="journal article" date="2021" name="Nat. Commun.">
        <title>Genetic determinants of endophytism in the Arabidopsis root mycobiome.</title>
        <authorList>
            <person name="Mesny F."/>
            <person name="Miyauchi S."/>
            <person name="Thiergart T."/>
            <person name="Pickel B."/>
            <person name="Atanasova L."/>
            <person name="Karlsson M."/>
            <person name="Huettel B."/>
            <person name="Barry K.W."/>
            <person name="Haridas S."/>
            <person name="Chen C."/>
            <person name="Bauer D."/>
            <person name="Andreopoulos W."/>
            <person name="Pangilinan J."/>
            <person name="LaButti K."/>
            <person name="Riley R."/>
            <person name="Lipzen A."/>
            <person name="Clum A."/>
            <person name="Drula E."/>
            <person name="Henrissat B."/>
            <person name="Kohler A."/>
            <person name="Grigoriev I.V."/>
            <person name="Martin F.M."/>
            <person name="Hacquard S."/>
        </authorList>
    </citation>
    <scope>NUCLEOTIDE SEQUENCE</scope>
    <source>
        <strain evidence="1">MPI-CAGE-AT-0021</strain>
    </source>
</reference>
<protein>
    <recommendedName>
        <fullName evidence="3">C2H2-type domain-containing protein</fullName>
    </recommendedName>
</protein>
<dbReference type="Proteomes" id="UP000717696">
    <property type="component" value="Unassembled WGS sequence"/>
</dbReference>
<feature type="non-terminal residue" evidence="1">
    <location>
        <position position="1"/>
    </location>
</feature>
<keyword evidence="2" id="KW-1185">Reference proteome</keyword>
<proteinExistence type="predicted"/>
<name>A0A9P9IAA4_9HYPO</name>
<comment type="caution">
    <text evidence="1">The sequence shown here is derived from an EMBL/GenBank/DDBJ whole genome shotgun (WGS) entry which is preliminary data.</text>
</comment>
<evidence type="ECO:0000313" key="1">
    <source>
        <dbReference type="EMBL" id="KAH7112339.1"/>
    </source>
</evidence>
<evidence type="ECO:0000313" key="2">
    <source>
        <dbReference type="Proteomes" id="UP000717696"/>
    </source>
</evidence>
<gene>
    <name evidence="1" type="ORF">B0J13DRAFT_461375</name>
</gene>
<dbReference type="OrthoDB" id="3522001at2759"/>
<dbReference type="EMBL" id="JAGMUU010000051">
    <property type="protein sequence ID" value="KAH7112339.1"/>
    <property type="molecule type" value="Genomic_DNA"/>
</dbReference>
<accession>A0A9P9IAA4</accession>
<dbReference type="InterPro" id="IPR022698">
    <property type="entry name" value="OrsD"/>
</dbReference>